<dbReference type="EMBL" id="LQCI01000014">
    <property type="protein sequence ID" value="KZB84599.1"/>
    <property type="molecule type" value="Genomic_DNA"/>
</dbReference>
<dbReference type="Proteomes" id="UP000076321">
    <property type="component" value="Unassembled WGS sequence"/>
</dbReference>
<comment type="caution">
    <text evidence="2">The sequence shown here is derived from an EMBL/GenBank/DDBJ whole genome shotgun (WGS) entry which is preliminary data.</text>
</comment>
<dbReference type="Pfam" id="PF05437">
    <property type="entry name" value="AzlD"/>
    <property type="match status" value="1"/>
</dbReference>
<keyword evidence="1" id="KW-0812">Transmembrane</keyword>
<dbReference type="OrthoDB" id="5124314at2"/>
<evidence type="ECO:0000313" key="2">
    <source>
        <dbReference type="EMBL" id="KZB84599.1"/>
    </source>
</evidence>
<dbReference type="InterPro" id="IPR008407">
    <property type="entry name" value="Brnchd-chn_aa_trnsp_AzlD"/>
</dbReference>
<name>A0A154MMH9_9PSEU</name>
<dbReference type="AlphaFoldDB" id="A0A154MMH9"/>
<dbReference type="Proteomes" id="UP000186883">
    <property type="component" value="Unassembled WGS sequence"/>
</dbReference>
<keyword evidence="1" id="KW-0472">Membrane</keyword>
<sequence length="102" mass="10327">MTLWIAIVAVAAVSIGFKAAGPVLLGDRELPPRLAGVIALLAPALLAGLVLTDVTGPAWSGVDWTLCAGLAAIAVTYVLRVPVLAAILCGVVVTAALRFLLL</sequence>
<reference evidence="2 4" key="1">
    <citation type="submission" date="2015-12" db="EMBL/GenBank/DDBJ databases">
        <title>Amycolatopsis regifaucium genome sequencing and assembly.</title>
        <authorList>
            <person name="Mayilraj S."/>
        </authorList>
    </citation>
    <scope>NUCLEOTIDE SEQUENCE [LARGE SCALE GENOMIC DNA]</scope>
    <source>
        <strain evidence="2 4">GY080</strain>
    </source>
</reference>
<evidence type="ECO:0000256" key="1">
    <source>
        <dbReference type="SAM" id="Phobius"/>
    </source>
</evidence>
<dbReference type="EMBL" id="LOBU02000002">
    <property type="protein sequence ID" value="OKA11062.1"/>
    <property type="molecule type" value="Genomic_DNA"/>
</dbReference>
<evidence type="ECO:0000313" key="4">
    <source>
        <dbReference type="Proteomes" id="UP000076321"/>
    </source>
</evidence>
<organism evidence="2 4">
    <name type="scientific">Amycolatopsis regifaucium</name>
    <dbReference type="NCBI Taxonomy" id="546365"/>
    <lineage>
        <taxon>Bacteria</taxon>
        <taxon>Bacillati</taxon>
        <taxon>Actinomycetota</taxon>
        <taxon>Actinomycetes</taxon>
        <taxon>Pseudonocardiales</taxon>
        <taxon>Pseudonocardiaceae</taxon>
        <taxon>Amycolatopsis</taxon>
    </lineage>
</organism>
<feature type="transmembrane region" description="Helical" evidence="1">
    <location>
        <begin position="34"/>
        <end position="51"/>
    </location>
</feature>
<evidence type="ECO:0000313" key="5">
    <source>
        <dbReference type="Proteomes" id="UP000186883"/>
    </source>
</evidence>
<proteinExistence type="predicted"/>
<keyword evidence="1" id="KW-1133">Transmembrane helix</keyword>
<reference evidence="3 5" key="2">
    <citation type="submission" date="2016-11" db="EMBL/GenBank/DDBJ databases">
        <title>Genome sequencing of Amycolatopsis regifaucium.</title>
        <authorList>
            <person name="Mayilraj S."/>
            <person name="Kaur N."/>
        </authorList>
    </citation>
    <scope>NUCLEOTIDE SEQUENCE [LARGE SCALE GENOMIC DNA]</scope>
    <source>
        <strain evidence="3 5">GY080</strain>
    </source>
</reference>
<dbReference type="RefSeq" id="WP_061984022.1">
    <property type="nucleotide sequence ID" value="NZ_FOPQ01000009.1"/>
</dbReference>
<protein>
    <submittedName>
        <fullName evidence="2">Branched-chain amino acid ABC transporter</fullName>
    </submittedName>
</protein>
<keyword evidence="5" id="KW-1185">Reference proteome</keyword>
<gene>
    <name evidence="3" type="ORF">ATP06_0202670</name>
    <name evidence="2" type="ORF">AVL48_33005</name>
</gene>
<accession>A0A154MMH9</accession>
<evidence type="ECO:0000313" key="3">
    <source>
        <dbReference type="EMBL" id="OKA11062.1"/>
    </source>
</evidence>